<dbReference type="EMBL" id="UZAI01017081">
    <property type="protein sequence ID" value="VDP20241.1"/>
    <property type="molecule type" value="Genomic_DNA"/>
</dbReference>
<reference evidence="2 3" key="1">
    <citation type="submission" date="2018-11" db="EMBL/GenBank/DDBJ databases">
        <authorList>
            <consortium name="Pathogen Informatics"/>
        </authorList>
    </citation>
    <scope>NUCLEOTIDE SEQUENCE [LARGE SCALE GENOMIC DNA]</scope>
    <source>
        <strain evidence="2 3">Zambia</strain>
    </source>
</reference>
<proteinExistence type="predicted"/>
<dbReference type="AlphaFoldDB" id="A0A183MJG4"/>
<dbReference type="Proteomes" id="UP000277204">
    <property type="component" value="Unassembled WGS sequence"/>
</dbReference>
<evidence type="ECO:0000313" key="3">
    <source>
        <dbReference type="Proteomes" id="UP000277204"/>
    </source>
</evidence>
<evidence type="ECO:0000256" key="1">
    <source>
        <dbReference type="SAM" id="MobiDB-lite"/>
    </source>
</evidence>
<keyword evidence="3" id="KW-1185">Reference proteome</keyword>
<feature type="region of interest" description="Disordered" evidence="1">
    <location>
        <begin position="224"/>
        <end position="248"/>
    </location>
</feature>
<sequence length="297" mass="33539">MRGRKANVRRFNRNPNQWCTWAPVSCGNKWRMNQLLVTGFHGTASPYDAPLPCGSDPQVKGSGYVTPNMFTNDVSEPYEILKRSILKRGDLTGRKRLGQLLIKIDVQHGSATDMLQRMREVIVQRTFDDGLSKLPQQVQAELVSFENNTLSESAASVGRILEIKRSNAKVFSVKEKPQTTHNDITELCHTLHVCDMSLDHERQIATTGASIITSMESLPGIVENPASFSTQNPPTQKTSRETSTSARVNSNRNRLFRSVLFGPRRFRFPSGFQASECYEMQFDYFLNICPIQFQCLS</sequence>
<organism evidence="2 3">
    <name type="scientific">Schistosoma margrebowiei</name>
    <dbReference type="NCBI Taxonomy" id="48269"/>
    <lineage>
        <taxon>Eukaryota</taxon>
        <taxon>Metazoa</taxon>
        <taxon>Spiralia</taxon>
        <taxon>Lophotrochozoa</taxon>
        <taxon>Platyhelminthes</taxon>
        <taxon>Trematoda</taxon>
        <taxon>Digenea</taxon>
        <taxon>Strigeidida</taxon>
        <taxon>Schistosomatoidea</taxon>
        <taxon>Schistosomatidae</taxon>
        <taxon>Schistosoma</taxon>
    </lineage>
</organism>
<protein>
    <submittedName>
        <fullName evidence="2">Uncharacterized protein</fullName>
    </submittedName>
</protein>
<feature type="compositionally biased region" description="Polar residues" evidence="1">
    <location>
        <begin position="226"/>
        <end position="248"/>
    </location>
</feature>
<gene>
    <name evidence="2" type="ORF">SMRZ_LOCUS16189</name>
</gene>
<dbReference type="STRING" id="48269.A0A183MJG4"/>
<evidence type="ECO:0000313" key="2">
    <source>
        <dbReference type="EMBL" id="VDP20241.1"/>
    </source>
</evidence>
<name>A0A183MJG4_9TREM</name>
<accession>A0A183MJG4</accession>